<gene>
    <name evidence="2" type="ORF">CXK94_17365</name>
</gene>
<reference evidence="2 3" key="1">
    <citation type="submission" date="2018-01" db="EMBL/GenBank/DDBJ databases">
        <title>Denitrification phenotypes of diverse strains of Pseudomonas stutzeri.</title>
        <authorList>
            <person name="Milligan D.A."/>
            <person name="Bergaust L."/>
            <person name="Bakken L.R."/>
            <person name="Frostegard A."/>
        </authorList>
    </citation>
    <scope>NUCLEOTIDE SEQUENCE [LARGE SCALE GENOMIC DNA]</scope>
    <source>
        <strain evidence="2 3">24a75</strain>
    </source>
</reference>
<feature type="region of interest" description="Disordered" evidence="1">
    <location>
        <begin position="37"/>
        <end position="111"/>
    </location>
</feature>
<dbReference type="AlphaFoldDB" id="A0A2N8SXJ0"/>
<protein>
    <submittedName>
        <fullName evidence="2">Uncharacterized protein</fullName>
    </submittedName>
</protein>
<accession>A0A2N8SXJ0</accession>
<sequence>MYGGYSVGKATEGTKMTRLCIAMIILLFPLATALAREEGSGAPGTPTPRPYTDPGPPRPTTLPSAKPPLLPALPPARGNERQPTLPGLERQPPQPRPAPTRPPLDNDRVRR</sequence>
<feature type="compositionally biased region" description="Pro residues" evidence="1">
    <location>
        <begin position="45"/>
        <end position="74"/>
    </location>
</feature>
<evidence type="ECO:0000313" key="3">
    <source>
        <dbReference type="Proteomes" id="UP000236023"/>
    </source>
</evidence>
<evidence type="ECO:0000256" key="1">
    <source>
        <dbReference type="SAM" id="MobiDB-lite"/>
    </source>
</evidence>
<dbReference type="Proteomes" id="UP000236023">
    <property type="component" value="Unassembled WGS sequence"/>
</dbReference>
<comment type="caution">
    <text evidence="2">The sequence shown here is derived from an EMBL/GenBank/DDBJ whole genome shotgun (WGS) entry which is preliminary data.</text>
</comment>
<evidence type="ECO:0000313" key="2">
    <source>
        <dbReference type="EMBL" id="PNG07199.1"/>
    </source>
</evidence>
<name>A0A2N8SXJ0_STUST</name>
<organism evidence="2 3">
    <name type="scientific">Stutzerimonas stutzeri</name>
    <name type="common">Pseudomonas stutzeri</name>
    <dbReference type="NCBI Taxonomy" id="316"/>
    <lineage>
        <taxon>Bacteria</taxon>
        <taxon>Pseudomonadati</taxon>
        <taxon>Pseudomonadota</taxon>
        <taxon>Gammaproteobacteria</taxon>
        <taxon>Pseudomonadales</taxon>
        <taxon>Pseudomonadaceae</taxon>
        <taxon>Stutzerimonas</taxon>
    </lineage>
</organism>
<dbReference type="EMBL" id="POUT01000010">
    <property type="protein sequence ID" value="PNG07199.1"/>
    <property type="molecule type" value="Genomic_DNA"/>
</dbReference>
<proteinExistence type="predicted"/>
<feature type="compositionally biased region" description="Pro residues" evidence="1">
    <location>
        <begin position="92"/>
        <end position="102"/>
    </location>
</feature>